<protein>
    <submittedName>
        <fullName evidence="2">Uncharacterized protein</fullName>
    </submittedName>
</protein>
<dbReference type="InterPro" id="IPR045596">
    <property type="entry name" value="DUF6459"/>
</dbReference>
<evidence type="ECO:0000313" key="2">
    <source>
        <dbReference type="EMBL" id="TQL65903.1"/>
    </source>
</evidence>
<sequence>MSTALHESSLPDEPDRTEKTRPAPSHLHALSEQQLQITPVSTLRATNARLVARLDDVPRDPVDEYEPSKSAEPRRLTRAFSARTTTSSPIADRRYRQQLASIKKMTQTIGAAFIEAELGIRPYMQLSAWIELELFHKLRARVEHSVNEKYLAARRGDEGSKKVPSIETLGVRASPKANGEWESSMTIRVGQRARAIAMRLQLHRNRWRVIAFEVG</sequence>
<evidence type="ECO:0000256" key="1">
    <source>
        <dbReference type="SAM" id="MobiDB-lite"/>
    </source>
</evidence>
<dbReference type="OrthoDB" id="3731420at2"/>
<feature type="region of interest" description="Disordered" evidence="1">
    <location>
        <begin position="1"/>
        <end position="32"/>
    </location>
</feature>
<comment type="caution">
    <text evidence="2">The sequence shown here is derived from an EMBL/GenBank/DDBJ whole genome shotgun (WGS) entry which is preliminary data.</text>
</comment>
<accession>A0A542ZZY3</accession>
<dbReference type="RefSeq" id="WP_141867910.1">
    <property type="nucleotide sequence ID" value="NZ_BAABAN010000006.1"/>
</dbReference>
<organism evidence="2 3">
    <name type="scientific">Enteractinococcus coprophilus</name>
    <dbReference type="NCBI Taxonomy" id="1027633"/>
    <lineage>
        <taxon>Bacteria</taxon>
        <taxon>Bacillati</taxon>
        <taxon>Actinomycetota</taxon>
        <taxon>Actinomycetes</taxon>
        <taxon>Micrococcales</taxon>
        <taxon>Micrococcaceae</taxon>
    </lineage>
</organism>
<reference evidence="2 3" key="1">
    <citation type="submission" date="2019-06" db="EMBL/GenBank/DDBJ databases">
        <title>Sequencing the genomes of 1000 actinobacteria strains.</title>
        <authorList>
            <person name="Klenk H.-P."/>
        </authorList>
    </citation>
    <scope>NUCLEOTIDE SEQUENCE [LARGE SCALE GENOMIC DNA]</scope>
    <source>
        <strain evidence="2 3">DSM 24083</strain>
    </source>
</reference>
<dbReference type="Proteomes" id="UP000319746">
    <property type="component" value="Unassembled WGS sequence"/>
</dbReference>
<proteinExistence type="predicted"/>
<gene>
    <name evidence="2" type="ORF">FB556_2378</name>
</gene>
<dbReference type="EMBL" id="VFOU01000004">
    <property type="protein sequence ID" value="TQL65903.1"/>
    <property type="molecule type" value="Genomic_DNA"/>
</dbReference>
<evidence type="ECO:0000313" key="3">
    <source>
        <dbReference type="Proteomes" id="UP000319746"/>
    </source>
</evidence>
<dbReference type="Pfam" id="PF20060">
    <property type="entry name" value="DUF6459"/>
    <property type="match status" value="1"/>
</dbReference>
<keyword evidence="3" id="KW-1185">Reference proteome</keyword>
<name>A0A542ZZY3_9MICC</name>
<dbReference type="AlphaFoldDB" id="A0A542ZZY3"/>